<dbReference type="EMBL" id="FNVO01000009">
    <property type="protein sequence ID" value="SEG70398.1"/>
    <property type="molecule type" value="Genomic_DNA"/>
</dbReference>
<dbReference type="RefSeq" id="WP_146087454.1">
    <property type="nucleotide sequence ID" value="NZ_FNVO01000009.1"/>
</dbReference>
<evidence type="ECO:0000313" key="1">
    <source>
        <dbReference type="EMBL" id="SEG70398.1"/>
    </source>
</evidence>
<sequence>MSAQPVHYEDPQDPQVIMRDLPPRERELFLQQYQAAARAAAADPGRYQDLRRLLHTYSLIVVAANRPGYYESIQEAKSGVGDAVPLDEALAEELARRS</sequence>
<gene>
    <name evidence="1" type="ORF">SAMN04489712_109167</name>
</gene>
<accession>A0A1H6CBX0</accession>
<keyword evidence="2" id="KW-1185">Reference proteome</keyword>
<dbReference type="Proteomes" id="UP000236723">
    <property type="component" value="Unassembled WGS sequence"/>
</dbReference>
<organism evidence="1 2">
    <name type="scientific">Thermomonospora echinospora</name>
    <dbReference type="NCBI Taxonomy" id="1992"/>
    <lineage>
        <taxon>Bacteria</taxon>
        <taxon>Bacillati</taxon>
        <taxon>Actinomycetota</taxon>
        <taxon>Actinomycetes</taxon>
        <taxon>Streptosporangiales</taxon>
        <taxon>Thermomonosporaceae</taxon>
        <taxon>Thermomonospora</taxon>
    </lineage>
</organism>
<reference evidence="2" key="1">
    <citation type="submission" date="2016-10" db="EMBL/GenBank/DDBJ databases">
        <authorList>
            <person name="Varghese N."/>
            <person name="Submissions S."/>
        </authorList>
    </citation>
    <scope>NUCLEOTIDE SEQUENCE [LARGE SCALE GENOMIC DNA]</scope>
    <source>
        <strain evidence="2">DSM 43163</strain>
    </source>
</reference>
<dbReference type="OrthoDB" id="3480280at2"/>
<dbReference type="AlphaFoldDB" id="A0A1H6CBX0"/>
<protein>
    <submittedName>
        <fullName evidence="1">Uncharacterized protein</fullName>
    </submittedName>
</protein>
<dbReference type="InterPro" id="IPR046214">
    <property type="entry name" value="DUF6247"/>
</dbReference>
<evidence type="ECO:0000313" key="2">
    <source>
        <dbReference type="Proteomes" id="UP000236723"/>
    </source>
</evidence>
<dbReference type="Pfam" id="PF19760">
    <property type="entry name" value="DUF6247"/>
    <property type="match status" value="1"/>
</dbReference>
<name>A0A1H6CBX0_9ACTN</name>
<proteinExistence type="predicted"/>